<evidence type="ECO:0000313" key="2">
    <source>
        <dbReference type="EMBL" id="SPP33266.1"/>
    </source>
</evidence>
<name>A0A3B0IZF5_9RICK</name>
<keyword evidence="1" id="KW-0175">Coiled coil</keyword>
<dbReference type="EMBL" id="OUNE01000138">
    <property type="protein sequence ID" value="SPP33266.1"/>
    <property type="molecule type" value="Genomic_DNA"/>
</dbReference>
<evidence type="ECO:0000256" key="1">
    <source>
        <dbReference type="SAM" id="Coils"/>
    </source>
</evidence>
<protein>
    <submittedName>
        <fullName evidence="2">Uncharacterized protein</fullName>
    </submittedName>
</protein>
<gene>
    <name evidence="2" type="ORF">WBAD_0822</name>
</gene>
<accession>A0A3B0IZF5</accession>
<dbReference type="AlphaFoldDB" id="A0A3B0IZF5"/>
<reference evidence="2" key="1">
    <citation type="submission" date="2018-04" db="EMBL/GenBank/DDBJ databases">
        <authorList>
            <person name="Go L.Y."/>
            <person name="Mitchell J.A."/>
        </authorList>
    </citation>
    <scope>NUCLEOTIDE SEQUENCE</scope>
    <source>
        <strain evidence="2">WBAD</strain>
    </source>
</reference>
<sequence>MLTFVLDGVRYTYNWLIKKSRSTTLDFIALFNKKYADSKRIGYIIEDHLGIALKKDLMKIELKTEQIEQLEKELKIEPKVDFLKMFEVFQQKQEQERRSIENLENVIRVRLDDQIRSGVSRFSYSYSGKDPVCYAFSQARKINGITKGNTDLVLLLWLMYVHVPIDEHGKLLEDLVKNHSGNRAEMIEKLYSLQEEGKLSITSRKSLDWIIKISPLIEQYISNEKFSVMGMVSSGNIHGLEKRLTEDMERRVKELTGIDIVHSPESSLKNLSISAVIENYGLFK</sequence>
<feature type="coiled-coil region" evidence="1">
    <location>
        <begin position="53"/>
        <end position="106"/>
    </location>
</feature>
<proteinExistence type="predicted"/>
<organism evidence="2">
    <name type="scientific">Wolbachia endosymbiont of Aleurodicus dispersus</name>
    <dbReference type="NCBI Taxonomy" id="1288877"/>
    <lineage>
        <taxon>Bacteria</taxon>
        <taxon>Pseudomonadati</taxon>
        <taxon>Pseudomonadota</taxon>
        <taxon>Alphaproteobacteria</taxon>
        <taxon>Rickettsiales</taxon>
        <taxon>Anaplasmataceae</taxon>
        <taxon>Wolbachieae</taxon>
        <taxon>Wolbachia</taxon>
    </lineage>
</organism>